<dbReference type="SMART" id="SM00360">
    <property type="entry name" value="RRM"/>
    <property type="match status" value="1"/>
</dbReference>
<feature type="domain" description="RRM" evidence="4">
    <location>
        <begin position="76"/>
        <end position="147"/>
    </location>
</feature>
<reference evidence="5" key="1">
    <citation type="submission" date="2014-12" db="EMBL/GenBank/DDBJ databases">
        <title>Insight into the proteome of Arion vulgaris.</title>
        <authorList>
            <person name="Aradska J."/>
            <person name="Bulat T."/>
            <person name="Smidak R."/>
            <person name="Sarate P."/>
            <person name="Gangsoo J."/>
            <person name="Sialana F."/>
            <person name="Bilban M."/>
            <person name="Lubec G."/>
        </authorList>
    </citation>
    <scope>NUCLEOTIDE SEQUENCE</scope>
    <source>
        <tissue evidence="5">Skin</tissue>
    </source>
</reference>
<gene>
    <name evidence="5" type="primary">ORF74168</name>
</gene>
<dbReference type="PANTHER" id="PTHR13968:SF26">
    <property type="entry name" value="RRM DOMAIN-CONTAINING PROTEIN"/>
    <property type="match status" value="1"/>
</dbReference>
<dbReference type="InterPro" id="IPR000504">
    <property type="entry name" value="RRM_dom"/>
</dbReference>
<protein>
    <recommendedName>
        <fullName evidence="4">RRM domain-containing protein</fullName>
    </recommendedName>
</protein>
<name>A0A0B6ZRM9_9EUPU</name>
<dbReference type="Gene3D" id="3.30.70.330">
    <property type="match status" value="1"/>
</dbReference>
<evidence type="ECO:0000259" key="4">
    <source>
        <dbReference type="PROSITE" id="PS50102"/>
    </source>
</evidence>
<dbReference type="EMBL" id="HACG01023576">
    <property type="protein sequence ID" value="CEK70441.1"/>
    <property type="molecule type" value="Transcribed_RNA"/>
</dbReference>
<dbReference type="InterPro" id="IPR035979">
    <property type="entry name" value="RBD_domain_sf"/>
</dbReference>
<dbReference type="AlphaFoldDB" id="A0A0B6ZRM9"/>
<evidence type="ECO:0000313" key="5">
    <source>
        <dbReference type="EMBL" id="CEK70441.1"/>
    </source>
</evidence>
<feature type="region of interest" description="Disordered" evidence="3">
    <location>
        <begin position="1"/>
        <end position="55"/>
    </location>
</feature>
<keyword evidence="1 2" id="KW-0694">RNA-binding</keyword>
<evidence type="ECO:0000256" key="2">
    <source>
        <dbReference type="PROSITE-ProRule" id="PRU00176"/>
    </source>
</evidence>
<feature type="compositionally biased region" description="Basic residues" evidence="3">
    <location>
        <begin position="1"/>
        <end position="12"/>
    </location>
</feature>
<dbReference type="InterPro" id="IPR051186">
    <property type="entry name" value="RRM_HNRPC/RALY_subfam"/>
</dbReference>
<dbReference type="InterPro" id="IPR012677">
    <property type="entry name" value="Nucleotide-bd_a/b_plait_sf"/>
</dbReference>
<evidence type="ECO:0000256" key="3">
    <source>
        <dbReference type="SAM" id="MobiDB-lite"/>
    </source>
</evidence>
<accession>A0A0B6ZRM9</accession>
<evidence type="ECO:0000256" key="1">
    <source>
        <dbReference type="ARBA" id="ARBA00022884"/>
    </source>
</evidence>
<feature type="compositionally biased region" description="Pro residues" evidence="3">
    <location>
        <begin position="13"/>
        <end position="31"/>
    </location>
</feature>
<dbReference type="GO" id="GO:0005634">
    <property type="term" value="C:nucleus"/>
    <property type="evidence" value="ECO:0007669"/>
    <property type="project" value="TreeGrafter"/>
</dbReference>
<dbReference type="GO" id="GO:0003723">
    <property type="term" value="F:RNA binding"/>
    <property type="evidence" value="ECO:0007669"/>
    <property type="project" value="UniProtKB-UniRule"/>
</dbReference>
<proteinExistence type="predicted"/>
<feature type="compositionally biased region" description="Pro residues" evidence="3">
    <location>
        <begin position="38"/>
        <end position="55"/>
    </location>
</feature>
<dbReference type="SUPFAM" id="SSF54928">
    <property type="entry name" value="RNA-binding domain, RBD"/>
    <property type="match status" value="1"/>
</dbReference>
<organism evidence="5">
    <name type="scientific">Arion vulgaris</name>
    <dbReference type="NCBI Taxonomy" id="1028688"/>
    <lineage>
        <taxon>Eukaryota</taxon>
        <taxon>Metazoa</taxon>
        <taxon>Spiralia</taxon>
        <taxon>Lophotrochozoa</taxon>
        <taxon>Mollusca</taxon>
        <taxon>Gastropoda</taxon>
        <taxon>Heterobranchia</taxon>
        <taxon>Euthyneura</taxon>
        <taxon>Panpulmonata</taxon>
        <taxon>Eupulmonata</taxon>
        <taxon>Stylommatophora</taxon>
        <taxon>Helicina</taxon>
        <taxon>Arionoidea</taxon>
        <taxon>Arionidae</taxon>
        <taxon>Arion</taxon>
    </lineage>
</organism>
<sequence length="343" mass="36751">MPQNRMMRRPHRPPMGPMGPPLGPRGPPRGPPMHLGPRGPPGLGMPPMPGMGPPIPVPAPMVSSCTNSNDPTSMDSRLFVGNLNTIVLSKEDIEDIFGHYGLILGISMHKGYAFVQFCHPDEARRAGANEDGKIYAGQAVDINIVSQPKNRNTLKRSTGARPVIDASVKKTRVEPPVANQSLQRTLVTLIESTEQEDRIKANSAAVSKSSSAATAKLSVSKSKSAAVKPAVVKTNWPDVLICGVCKLQFTSLHSLAQHKKVPCQLRVSTQAKDESSNAGGCGEPTILLCATCDAEFNGAWALSVHCTEDHKISIYKTEDDQNAIVGNLNDIKKESELGGKDTK</sequence>
<dbReference type="Pfam" id="PF00076">
    <property type="entry name" value="RRM_1"/>
    <property type="match status" value="1"/>
</dbReference>
<dbReference type="PROSITE" id="PS50102">
    <property type="entry name" value="RRM"/>
    <property type="match status" value="1"/>
</dbReference>
<dbReference type="PANTHER" id="PTHR13968">
    <property type="entry name" value="HETEROGENEOUS NUCLEAR RIBONUCLEOPROTEIN"/>
    <property type="match status" value="1"/>
</dbReference>